<dbReference type="GO" id="GO:0008408">
    <property type="term" value="F:3'-5' exonuclease activity"/>
    <property type="evidence" value="ECO:0007669"/>
    <property type="project" value="InterPro"/>
</dbReference>
<dbReference type="EC" id="2.7.7.7" evidence="1"/>
<dbReference type="InterPro" id="IPR008921">
    <property type="entry name" value="DNA_pol3_clamp-load_cplx_C"/>
</dbReference>
<evidence type="ECO:0000313" key="10">
    <source>
        <dbReference type="Proteomes" id="UP000325606"/>
    </source>
</evidence>
<evidence type="ECO:0000256" key="3">
    <source>
        <dbReference type="ARBA" id="ARBA00022679"/>
    </source>
</evidence>
<dbReference type="InterPro" id="IPR027417">
    <property type="entry name" value="P-loop_NTPase"/>
</dbReference>
<evidence type="ECO:0000256" key="1">
    <source>
        <dbReference type="ARBA" id="ARBA00012417"/>
    </source>
</evidence>
<dbReference type="Pfam" id="PF09115">
    <property type="entry name" value="DNApol3-delta_C"/>
    <property type="match status" value="1"/>
</dbReference>
<dbReference type="EMBL" id="CP044222">
    <property type="protein sequence ID" value="QEW06586.1"/>
    <property type="molecule type" value="Genomic_DNA"/>
</dbReference>
<dbReference type="NCBIfam" id="NF004310">
    <property type="entry name" value="PRK05707.1"/>
    <property type="match status" value="1"/>
</dbReference>
<keyword evidence="4 9" id="KW-0548">Nucleotidyltransferase</keyword>
<name>A0A5J6LE58_9GAMM</name>
<dbReference type="GO" id="GO:0006261">
    <property type="term" value="P:DNA-templated DNA replication"/>
    <property type="evidence" value="ECO:0007669"/>
    <property type="project" value="TreeGrafter"/>
</dbReference>
<accession>A0A5J6LE58</accession>
<evidence type="ECO:0000259" key="8">
    <source>
        <dbReference type="Pfam" id="PF09115"/>
    </source>
</evidence>
<evidence type="ECO:0000256" key="4">
    <source>
        <dbReference type="ARBA" id="ARBA00022695"/>
    </source>
</evidence>
<dbReference type="AlphaFoldDB" id="A0A5J6LE58"/>
<evidence type="ECO:0000256" key="6">
    <source>
        <dbReference type="ARBA" id="ARBA00022932"/>
    </source>
</evidence>
<dbReference type="RefSeq" id="WP_151055099.1">
    <property type="nucleotide sequence ID" value="NZ_CP044222.1"/>
</dbReference>
<dbReference type="NCBIfam" id="TIGR00678">
    <property type="entry name" value="holB"/>
    <property type="match status" value="1"/>
</dbReference>
<keyword evidence="10" id="KW-1185">Reference proteome</keyword>
<dbReference type="SUPFAM" id="SSF48019">
    <property type="entry name" value="post-AAA+ oligomerization domain-like"/>
    <property type="match status" value="1"/>
</dbReference>
<keyword evidence="5" id="KW-0235">DNA replication</keyword>
<dbReference type="InterPro" id="IPR050238">
    <property type="entry name" value="DNA_Rep/Repair_Clamp_Loader"/>
</dbReference>
<dbReference type="Gene3D" id="1.20.272.10">
    <property type="match status" value="1"/>
</dbReference>
<proteinExistence type="predicted"/>
<evidence type="ECO:0000256" key="2">
    <source>
        <dbReference type="ARBA" id="ARBA00014363"/>
    </source>
</evidence>
<dbReference type="GO" id="GO:0003887">
    <property type="term" value="F:DNA-directed DNA polymerase activity"/>
    <property type="evidence" value="ECO:0007669"/>
    <property type="project" value="UniProtKB-KW"/>
</dbReference>
<protein>
    <recommendedName>
        <fullName evidence="2">DNA polymerase III subunit delta'</fullName>
        <ecNumber evidence="1">2.7.7.7</ecNumber>
    </recommendedName>
</protein>
<reference evidence="9 10" key="1">
    <citation type="submission" date="2019-09" db="EMBL/GenBank/DDBJ databases">
        <title>Nitrincola iocasae sp. nov., a bacterium isolated from the sediment collected at a cold seep field in South China Sea.</title>
        <authorList>
            <person name="Zhang H."/>
            <person name="Wang H."/>
            <person name="Li C."/>
        </authorList>
    </citation>
    <scope>NUCLEOTIDE SEQUENCE [LARGE SCALE GENOMIC DNA]</scope>
    <source>
        <strain evidence="9 10">KXZD1103</strain>
    </source>
</reference>
<comment type="catalytic activity">
    <reaction evidence="7">
        <text>DNA(n) + a 2'-deoxyribonucleoside 5'-triphosphate = DNA(n+1) + diphosphate</text>
        <dbReference type="Rhea" id="RHEA:22508"/>
        <dbReference type="Rhea" id="RHEA-COMP:17339"/>
        <dbReference type="Rhea" id="RHEA-COMP:17340"/>
        <dbReference type="ChEBI" id="CHEBI:33019"/>
        <dbReference type="ChEBI" id="CHEBI:61560"/>
        <dbReference type="ChEBI" id="CHEBI:173112"/>
        <dbReference type="EC" id="2.7.7.7"/>
    </reaction>
</comment>
<evidence type="ECO:0000313" key="9">
    <source>
        <dbReference type="EMBL" id="QEW06586.1"/>
    </source>
</evidence>
<dbReference type="KEGG" id="nik:F5I99_08725"/>
<dbReference type="InterPro" id="IPR015199">
    <property type="entry name" value="DNA_pol_III_delta_C"/>
</dbReference>
<dbReference type="Gene3D" id="3.40.50.300">
    <property type="entry name" value="P-loop containing nucleotide triphosphate hydrolases"/>
    <property type="match status" value="1"/>
</dbReference>
<evidence type="ECO:0000256" key="5">
    <source>
        <dbReference type="ARBA" id="ARBA00022705"/>
    </source>
</evidence>
<dbReference type="SUPFAM" id="SSF52540">
    <property type="entry name" value="P-loop containing nucleoside triphosphate hydrolases"/>
    <property type="match status" value="1"/>
</dbReference>
<dbReference type="PANTHER" id="PTHR11669">
    <property type="entry name" value="REPLICATION FACTOR C / DNA POLYMERASE III GAMMA-TAU SUBUNIT"/>
    <property type="match status" value="1"/>
</dbReference>
<organism evidence="9 10">
    <name type="scientific">Nitrincola iocasae</name>
    <dbReference type="NCBI Taxonomy" id="2614693"/>
    <lineage>
        <taxon>Bacteria</taxon>
        <taxon>Pseudomonadati</taxon>
        <taxon>Pseudomonadota</taxon>
        <taxon>Gammaproteobacteria</taxon>
        <taxon>Oceanospirillales</taxon>
        <taxon>Oceanospirillaceae</taxon>
        <taxon>Nitrincola</taxon>
    </lineage>
</organism>
<dbReference type="InterPro" id="IPR004622">
    <property type="entry name" value="DNA_pol_HolB"/>
</dbReference>
<dbReference type="GO" id="GO:0003677">
    <property type="term" value="F:DNA binding"/>
    <property type="evidence" value="ECO:0007669"/>
    <property type="project" value="InterPro"/>
</dbReference>
<evidence type="ECO:0000256" key="7">
    <source>
        <dbReference type="ARBA" id="ARBA00049244"/>
    </source>
</evidence>
<keyword evidence="3 9" id="KW-0808">Transferase</keyword>
<keyword evidence="6" id="KW-0239">DNA-directed DNA polymerase</keyword>
<dbReference type="Proteomes" id="UP000325606">
    <property type="component" value="Chromosome"/>
</dbReference>
<gene>
    <name evidence="9" type="ORF">F5I99_08725</name>
</gene>
<dbReference type="GO" id="GO:0009360">
    <property type="term" value="C:DNA polymerase III complex"/>
    <property type="evidence" value="ECO:0007669"/>
    <property type="project" value="InterPro"/>
</dbReference>
<sequence>MIDKPLVVPWAETLWNKLARQHAESRLPHAILLTGHTGIGKIEFAQAFAHLLLCHQPHNHQPCGHCRSCELLSSGNHPDLVYLHPTEAGKAIKVDQVRELLQFLHNTAQQGGYRVVVMEPAENMNINAANALLKSLEEPGNNTLLLLVSHQPGQLMPTIRSRCQQVGFPMPSADQAAPWLTQQLGIEAERAGQLLRITRGAPLKARLLYQTDRVSFRAGFVTGLADLLKARTTAVTLAEKLYKEDLLQLLEWMYSLLVDIARLQADSETLKISNADMFKMLNAVAKKTTAVKLYSLIDQLQAERISLMERHNPNRQLLLETLLLGWVGLVR</sequence>
<dbReference type="Pfam" id="PF13177">
    <property type="entry name" value="DNA_pol3_delta2"/>
    <property type="match status" value="1"/>
</dbReference>
<dbReference type="PANTHER" id="PTHR11669:SF8">
    <property type="entry name" value="DNA POLYMERASE III SUBUNIT DELTA"/>
    <property type="match status" value="1"/>
</dbReference>
<feature type="domain" description="DNA polymerase III delta subunit C-terminal" evidence="8">
    <location>
        <begin position="216"/>
        <end position="326"/>
    </location>
</feature>